<dbReference type="Pfam" id="PF06707">
    <property type="entry name" value="DUF1194"/>
    <property type="match status" value="1"/>
</dbReference>
<comment type="caution">
    <text evidence="2">The sequence shown here is derived from an EMBL/GenBank/DDBJ whole genome shotgun (WGS) entry which is preliminary data.</text>
</comment>
<keyword evidence="3" id="KW-1185">Reference proteome</keyword>
<reference evidence="2 3" key="1">
    <citation type="submission" date="2024-01" db="EMBL/GenBank/DDBJ databases">
        <title>Mesobacterium rodlantinim sp. nov., isolated from shallow sea hydrothermal systems off Kueishantao Island.</title>
        <authorList>
            <person name="Su Z."/>
            <person name="Tang K."/>
        </authorList>
    </citation>
    <scope>NUCLEOTIDE SEQUENCE [LARGE SCALE GENOMIC DNA]</scope>
    <source>
        <strain evidence="2 3">TK19101</strain>
    </source>
</reference>
<gene>
    <name evidence="2" type="ORF">VK792_17160</name>
</gene>
<keyword evidence="1" id="KW-0732">Signal</keyword>
<dbReference type="Gene3D" id="3.40.50.410">
    <property type="entry name" value="von Willebrand factor, type A domain"/>
    <property type="match status" value="1"/>
</dbReference>
<dbReference type="InterPro" id="IPR036465">
    <property type="entry name" value="vWFA_dom_sf"/>
</dbReference>
<sequence length="231" mass="24425">MKTLAVLLTLWAGIAQAGCRQALALALDISGSVDSREYALQINGLANALLHPEVQDALFFMPSSPVRLMVYQWSGPGTQQVILDWTDVDSAATLQVIVATIRGASRPQGDPSTAIGAALLTGLSQLSTQEACWKRTLDVSGDGKSNTGPEPQDIRPQMSAAGITVNGLVIGTGAGDQQQTFVGELQAYYDARVISGPDAFIETALSFGGYEAAMVRKLKRELQGQLFSGEP</sequence>
<proteinExistence type="predicted"/>
<accession>A0ABU6HL52</accession>
<feature type="signal peptide" evidence="1">
    <location>
        <begin position="1"/>
        <end position="17"/>
    </location>
</feature>
<feature type="chain" id="PRO_5046040932" evidence="1">
    <location>
        <begin position="18"/>
        <end position="231"/>
    </location>
</feature>
<dbReference type="Proteomes" id="UP001348149">
    <property type="component" value="Unassembled WGS sequence"/>
</dbReference>
<evidence type="ECO:0000256" key="1">
    <source>
        <dbReference type="SAM" id="SignalP"/>
    </source>
</evidence>
<evidence type="ECO:0000313" key="2">
    <source>
        <dbReference type="EMBL" id="MEC3863026.1"/>
    </source>
</evidence>
<evidence type="ECO:0000313" key="3">
    <source>
        <dbReference type="Proteomes" id="UP001348149"/>
    </source>
</evidence>
<organism evidence="2 3">
    <name type="scientific">Mesobacterium hydrothermale</name>
    <dbReference type="NCBI Taxonomy" id="3111907"/>
    <lineage>
        <taxon>Bacteria</taxon>
        <taxon>Pseudomonadati</taxon>
        <taxon>Pseudomonadota</taxon>
        <taxon>Alphaproteobacteria</taxon>
        <taxon>Rhodobacterales</taxon>
        <taxon>Roseobacteraceae</taxon>
        <taxon>Mesobacterium</taxon>
    </lineage>
</organism>
<dbReference type="RefSeq" id="WP_326299097.1">
    <property type="nucleotide sequence ID" value="NZ_JAYLLH010000034.1"/>
</dbReference>
<name>A0ABU6HL52_9RHOB</name>
<dbReference type="InterPro" id="IPR010607">
    <property type="entry name" value="DUF1194"/>
</dbReference>
<dbReference type="EMBL" id="JAYLLH010000034">
    <property type="protein sequence ID" value="MEC3863026.1"/>
    <property type="molecule type" value="Genomic_DNA"/>
</dbReference>
<dbReference type="SUPFAM" id="SSF53300">
    <property type="entry name" value="vWA-like"/>
    <property type="match status" value="1"/>
</dbReference>
<protein>
    <submittedName>
        <fullName evidence="2">DUF1194 domain-containing protein</fullName>
    </submittedName>
</protein>